<accession>A0A8T0NER8</accession>
<organism evidence="1 2">
    <name type="scientific">Panicum virgatum</name>
    <name type="common">Blackwell switchgrass</name>
    <dbReference type="NCBI Taxonomy" id="38727"/>
    <lineage>
        <taxon>Eukaryota</taxon>
        <taxon>Viridiplantae</taxon>
        <taxon>Streptophyta</taxon>
        <taxon>Embryophyta</taxon>
        <taxon>Tracheophyta</taxon>
        <taxon>Spermatophyta</taxon>
        <taxon>Magnoliopsida</taxon>
        <taxon>Liliopsida</taxon>
        <taxon>Poales</taxon>
        <taxon>Poaceae</taxon>
        <taxon>PACMAD clade</taxon>
        <taxon>Panicoideae</taxon>
        <taxon>Panicodae</taxon>
        <taxon>Paniceae</taxon>
        <taxon>Panicinae</taxon>
        <taxon>Panicum</taxon>
        <taxon>Panicum sect. Hiantes</taxon>
    </lineage>
</organism>
<dbReference type="Proteomes" id="UP000823388">
    <property type="component" value="Chromosome 9K"/>
</dbReference>
<comment type="caution">
    <text evidence="1">The sequence shown here is derived from an EMBL/GenBank/DDBJ whole genome shotgun (WGS) entry which is preliminary data.</text>
</comment>
<reference evidence="1" key="1">
    <citation type="submission" date="2020-05" db="EMBL/GenBank/DDBJ databases">
        <title>WGS assembly of Panicum virgatum.</title>
        <authorList>
            <person name="Lovell J.T."/>
            <person name="Jenkins J."/>
            <person name="Shu S."/>
            <person name="Juenger T.E."/>
            <person name="Schmutz J."/>
        </authorList>
    </citation>
    <scope>NUCLEOTIDE SEQUENCE</scope>
    <source>
        <strain evidence="1">AP13</strain>
    </source>
</reference>
<dbReference type="EMBL" id="CM029053">
    <property type="protein sequence ID" value="KAG2548511.1"/>
    <property type="molecule type" value="Genomic_DNA"/>
</dbReference>
<keyword evidence="2" id="KW-1185">Reference proteome</keyword>
<gene>
    <name evidence="1" type="ORF">PVAP13_9KG188985</name>
</gene>
<name>A0A8T0NER8_PANVG</name>
<protein>
    <submittedName>
        <fullName evidence="1">Uncharacterized protein</fullName>
    </submittedName>
</protein>
<sequence>MAAPRRPRTRVNSALSTFREWIRPGDKIRQPQVPSCIFIYQYKFFESLKQRREIKSEPRKMSRLIKKKAMKMTRCRYPDKHPVLLPSQLLMVAGSAARSSSFLWIGARMLARLIHIFEVGVQFGTRIAGPPRKWKTARRRNDGPAAINVAPNSHAWCALVC</sequence>
<proteinExistence type="predicted"/>
<evidence type="ECO:0000313" key="1">
    <source>
        <dbReference type="EMBL" id="KAG2548511.1"/>
    </source>
</evidence>
<dbReference type="AlphaFoldDB" id="A0A8T0NER8"/>
<evidence type="ECO:0000313" key="2">
    <source>
        <dbReference type="Proteomes" id="UP000823388"/>
    </source>
</evidence>